<evidence type="ECO:0000313" key="1">
    <source>
        <dbReference type="EMBL" id="RNA32685.1"/>
    </source>
</evidence>
<comment type="caution">
    <text evidence="1">The sequence shown here is derived from an EMBL/GenBank/DDBJ whole genome shotgun (WGS) entry which is preliminary data.</text>
</comment>
<sequence length="201" mass="23068">MTATVLGLYSASSNFPSLWCEVKKDELSIIGGNKPRSSETHLQIINRPKKKSNSHLGYKCKPIISEIPYSNYIIDLLHLFLRVSDVLFEFLISELFGLDKFGVSSVFDEDKHLNLSKLFNFVKSECDISLKIFKNKEKSINSIMNSLPATSRLKIFEKINIYDLYKEDKLINSKGINCIWKTFYKIYSCLKGLNVPVPEQI</sequence>
<organism evidence="1 2">
    <name type="scientific">Brachionus plicatilis</name>
    <name type="common">Marine rotifer</name>
    <name type="synonym">Brachionus muelleri</name>
    <dbReference type="NCBI Taxonomy" id="10195"/>
    <lineage>
        <taxon>Eukaryota</taxon>
        <taxon>Metazoa</taxon>
        <taxon>Spiralia</taxon>
        <taxon>Gnathifera</taxon>
        <taxon>Rotifera</taxon>
        <taxon>Eurotatoria</taxon>
        <taxon>Monogononta</taxon>
        <taxon>Pseudotrocha</taxon>
        <taxon>Ploima</taxon>
        <taxon>Brachionidae</taxon>
        <taxon>Brachionus</taxon>
    </lineage>
</organism>
<evidence type="ECO:0000313" key="2">
    <source>
        <dbReference type="Proteomes" id="UP000276133"/>
    </source>
</evidence>
<proteinExistence type="predicted"/>
<protein>
    <submittedName>
        <fullName evidence="1">Uncharacterized protein</fullName>
    </submittedName>
</protein>
<keyword evidence="2" id="KW-1185">Reference proteome</keyword>
<reference evidence="1 2" key="1">
    <citation type="journal article" date="2018" name="Sci. Rep.">
        <title>Genomic signatures of local adaptation to the degree of environmental predictability in rotifers.</title>
        <authorList>
            <person name="Franch-Gras L."/>
            <person name="Hahn C."/>
            <person name="Garcia-Roger E.M."/>
            <person name="Carmona M.J."/>
            <person name="Serra M."/>
            <person name="Gomez A."/>
        </authorList>
    </citation>
    <scope>NUCLEOTIDE SEQUENCE [LARGE SCALE GENOMIC DNA]</scope>
    <source>
        <strain evidence="1">HYR1</strain>
    </source>
</reference>
<name>A0A3M7SAL9_BRAPC</name>
<dbReference type="OrthoDB" id="10037925at2759"/>
<dbReference type="Proteomes" id="UP000276133">
    <property type="component" value="Unassembled WGS sequence"/>
</dbReference>
<dbReference type="AlphaFoldDB" id="A0A3M7SAL9"/>
<accession>A0A3M7SAL9</accession>
<gene>
    <name evidence="1" type="ORF">BpHYR1_042696</name>
</gene>
<dbReference type="EMBL" id="REGN01001764">
    <property type="protein sequence ID" value="RNA32685.1"/>
    <property type="molecule type" value="Genomic_DNA"/>
</dbReference>